<gene>
    <name evidence="1" type="ORF">A2690_02060</name>
</gene>
<dbReference type="AlphaFoldDB" id="A0A1F7GE46"/>
<organism evidence="1 2">
    <name type="scientific">Candidatus Roizmanbacteria bacterium RIFCSPHIGHO2_01_FULL_39_12b</name>
    <dbReference type="NCBI Taxonomy" id="1802030"/>
    <lineage>
        <taxon>Bacteria</taxon>
        <taxon>Candidatus Roizmaniibacteriota</taxon>
    </lineage>
</organism>
<dbReference type="EMBL" id="MFZF01000003">
    <property type="protein sequence ID" value="OGK17135.1"/>
    <property type="molecule type" value="Genomic_DNA"/>
</dbReference>
<protein>
    <recommendedName>
        <fullName evidence="3">EfeO-type cupredoxin-like domain-containing protein</fullName>
    </recommendedName>
</protein>
<dbReference type="InterPro" id="IPR008972">
    <property type="entry name" value="Cupredoxin"/>
</dbReference>
<comment type="caution">
    <text evidence="1">The sequence shown here is derived from an EMBL/GenBank/DDBJ whole genome shotgun (WGS) entry which is preliminary data.</text>
</comment>
<dbReference type="SUPFAM" id="SSF49503">
    <property type="entry name" value="Cupredoxins"/>
    <property type="match status" value="1"/>
</dbReference>
<dbReference type="Proteomes" id="UP000178372">
    <property type="component" value="Unassembled WGS sequence"/>
</dbReference>
<evidence type="ECO:0008006" key="3">
    <source>
        <dbReference type="Google" id="ProtNLM"/>
    </source>
</evidence>
<sequence>MIRAKKDEKIKLVMKSADQMHNLNIDELGVKLPITKAGNTAPVEFVSSKIGEFEYYCSIGQHRANGQTGTLIVE</sequence>
<proteinExistence type="predicted"/>
<evidence type="ECO:0000313" key="2">
    <source>
        <dbReference type="Proteomes" id="UP000178372"/>
    </source>
</evidence>
<reference evidence="1 2" key="1">
    <citation type="journal article" date="2016" name="Nat. Commun.">
        <title>Thousands of microbial genomes shed light on interconnected biogeochemical processes in an aquifer system.</title>
        <authorList>
            <person name="Anantharaman K."/>
            <person name="Brown C.T."/>
            <person name="Hug L.A."/>
            <person name="Sharon I."/>
            <person name="Castelle C.J."/>
            <person name="Probst A.J."/>
            <person name="Thomas B.C."/>
            <person name="Singh A."/>
            <person name="Wilkins M.J."/>
            <person name="Karaoz U."/>
            <person name="Brodie E.L."/>
            <person name="Williams K.H."/>
            <person name="Hubbard S.S."/>
            <person name="Banfield J.F."/>
        </authorList>
    </citation>
    <scope>NUCLEOTIDE SEQUENCE [LARGE SCALE GENOMIC DNA]</scope>
</reference>
<name>A0A1F7GE46_9BACT</name>
<dbReference type="Gene3D" id="2.60.40.420">
    <property type="entry name" value="Cupredoxins - blue copper proteins"/>
    <property type="match status" value="1"/>
</dbReference>
<accession>A0A1F7GE46</accession>
<evidence type="ECO:0000313" key="1">
    <source>
        <dbReference type="EMBL" id="OGK17135.1"/>
    </source>
</evidence>